<gene>
    <name evidence="2" type="ORF">IAA06_10635</name>
</gene>
<evidence type="ECO:0008006" key="4">
    <source>
        <dbReference type="Google" id="ProtNLM"/>
    </source>
</evidence>
<organism evidence="2 3">
    <name type="scientific">Candidatus Blautia faecavium</name>
    <dbReference type="NCBI Taxonomy" id="2838487"/>
    <lineage>
        <taxon>Bacteria</taxon>
        <taxon>Bacillati</taxon>
        <taxon>Bacillota</taxon>
        <taxon>Clostridia</taxon>
        <taxon>Lachnospirales</taxon>
        <taxon>Lachnospiraceae</taxon>
        <taxon>Blautia</taxon>
    </lineage>
</organism>
<reference evidence="2" key="2">
    <citation type="submission" date="2021-04" db="EMBL/GenBank/DDBJ databases">
        <authorList>
            <person name="Gilroy R."/>
        </authorList>
    </citation>
    <scope>NUCLEOTIDE SEQUENCE</scope>
    <source>
        <strain evidence="2">ChiSjej1B19-5720</strain>
    </source>
</reference>
<evidence type="ECO:0000256" key="1">
    <source>
        <dbReference type="SAM" id="SignalP"/>
    </source>
</evidence>
<dbReference type="InterPro" id="IPR046145">
    <property type="entry name" value="DUF6147"/>
</dbReference>
<feature type="signal peptide" evidence="1">
    <location>
        <begin position="1"/>
        <end position="27"/>
    </location>
</feature>
<evidence type="ECO:0000313" key="3">
    <source>
        <dbReference type="Proteomes" id="UP000823842"/>
    </source>
</evidence>
<proteinExistence type="predicted"/>
<comment type="caution">
    <text evidence="2">The sequence shown here is derived from an EMBL/GenBank/DDBJ whole genome shotgun (WGS) entry which is preliminary data.</text>
</comment>
<sequence>MKKWLKFAATGLLSSSIIITSISPVCAQSGSILEKITDLETTEDFAEDTSYSLLRGNNLNYGSAKISKLASNKINVYGYTQCHHKCDEVYLDLFLERKVNGSYGTYKSWEFTDTNVSNLTASIDVIVPSGYYYRIRGYHAAKDGSKESTTTLTDGILVK</sequence>
<reference evidence="2" key="1">
    <citation type="journal article" date="2021" name="PeerJ">
        <title>Extensive microbial diversity within the chicken gut microbiome revealed by metagenomics and culture.</title>
        <authorList>
            <person name="Gilroy R."/>
            <person name="Ravi A."/>
            <person name="Getino M."/>
            <person name="Pursley I."/>
            <person name="Horton D.L."/>
            <person name="Alikhan N.F."/>
            <person name="Baker D."/>
            <person name="Gharbi K."/>
            <person name="Hall N."/>
            <person name="Watson M."/>
            <person name="Adriaenssens E.M."/>
            <person name="Foster-Nyarko E."/>
            <person name="Jarju S."/>
            <person name="Secka A."/>
            <person name="Antonio M."/>
            <person name="Oren A."/>
            <person name="Chaudhuri R.R."/>
            <person name="La Ragione R."/>
            <person name="Hildebrand F."/>
            <person name="Pallen M.J."/>
        </authorList>
    </citation>
    <scope>NUCLEOTIDE SEQUENCE</scope>
    <source>
        <strain evidence="2">ChiSjej1B19-5720</strain>
    </source>
</reference>
<protein>
    <recommendedName>
        <fullName evidence="4">Secreted protein</fullName>
    </recommendedName>
</protein>
<feature type="chain" id="PRO_5039282398" description="Secreted protein" evidence="1">
    <location>
        <begin position="28"/>
        <end position="159"/>
    </location>
</feature>
<dbReference type="AlphaFoldDB" id="A0A9D2RWG7"/>
<dbReference type="Proteomes" id="UP000823842">
    <property type="component" value="Unassembled WGS sequence"/>
</dbReference>
<dbReference type="Pfam" id="PF19644">
    <property type="entry name" value="DUF6147"/>
    <property type="match status" value="1"/>
</dbReference>
<dbReference type="EMBL" id="DWYZ01000201">
    <property type="protein sequence ID" value="HJB29232.1"/>
    <property type="molecule type" value="Genomic_DNA"/>
</dbReference>
<keyword evidence="1" id="KW-0732">Signal</keyword>
<accession>A0A9D2RWG7</accession>
<name>A0A9D2RWG7_9FIRM</name>
<evidence type="ECO:0000313" key="2">
    <source>
        <dbReference type="EMBL" id="HJB29232.1"/>
    </source>
</evidence>